<reference evidence="2 3" key="1">
    <citation type="submission" date="2006-03" db="EMBL/GenBank/DDBJ databases">
        <authorList>
            <person name="Bartlett D.H."/>
            <person name="Valle G."/>
            <person name="Lauro F.M."/>
            <person name="Vezzi A."/>
            <person name="Simonato F."/>
            <person name="Eloe E."/>
            <person name="Vitulo N."/>
            <person name="Stratton T.K."/>
            <person name="D'angelo M."/>
            <person name="Ferriera S."/>
            <person name="Johnson J."/>
            <person name="Kravitz S."/>
            <person name="Beeson K."/>
            <person name="Sutton G."/>
            <person name="Rogers Y."/>
            <person name="Friedman R."/>
            <person name="Frazier M."/>
            <person name="Venter J.C."/>
        </authorList>
    </citation>
    <scope>NUCLEOTIDE SEQUENCE [LARGE SCALE GENOMIC DNA]</scope>
    <source>
        <strain evidence="2 3">3TCK</strain>
    </source>
</reference>
<dbReference type="HOGENOM" id="CLU_120023_0_0_6"/>
<sequence length="196" mass="21264">MTSNHQELTEGYIMNLSAKTVVLIAIGAALYGIGGLPMFGIPVFANTTLKPAMAVLALFSVLFGPLVGFLVGFIGHWVTDMFAGWGVWLTWVLGSGLVGLIIGFYPKITRGRLEMGEFTKFDFSLFVFLAFLGNVIGYGCSAYLDSVLYAEPFTKVMAQLTIIAAGNTLLIAIVGHYILTSMAKRKQQSYNLKEAD</sequence>
<proteinExistence type="predicted"/>
<evidence type="ECO:0000256" key="1">
    <source>
        <dbReference type="SAM" id="Phobius"/>
    </source>
</evidence>
<dbReference type="PANTHER" id="PTHR37815">
    <property type="entry name" value="UPF0397 PROTEIN BC_2624-RELATED"/>
    <property type="match status" value="1"/>
</dbReference>
<accession>Q1YZQ3</accession>
<dbReference type="AlphaFoldDB" id="Q1YZQ3"/>
<dbReference type="InterPro" id="IPR009825">
    <property type="entry name" value="ECF_substrate-spec-like"/>
</dbReference>
<feature type="transmembrane region" description="Helical" evidence="1">
    <location>
        <begin position="20"/>
        <end position="44"/>
    </location>
</feature>
<dbReference type="PANTHER" id="PTHR37815:SF3">
    <property type="entry name" value="UPF0397 PROTEIN SPR0429"/>
    <property type="match status" value="1"/>
</dbReference>
<dbReference type="EMBL" id="AAPH01000029">
    <property type="protein sequence ID" value="EAS41822.1"/>
    <property type="molecule type" value="Genomic_DNA"/>
</dbReference>
<feature type="transmembrane region" description="Helical" evidence="1">
    <location>
        <begin position="125"/>
        <end position="144"/>
    </location>
</feature>
<feature type="transmembrane region" description="Helical" evidence="1">
    <location>
        <begin position="85"/>
        <end position="105"/>
    </location>
</feature>
<evidence type="ECO:0000313" key="2">
    <source>
        <dbReference type="EMBL" id="EAS41822.1"/>
    </source>
</evidence>
<name>Q1YZQ3_9GAMM</name>
<feature type="transmembrane region" description="Helical" evidence="1">
    <location>
        <begin position="56"/>
        <end position="79"/>
    </location>
</feature>
<keyword evidence="1" id="KW-0472">Membrane</keyword>
<gene>
    <name evidence="2" type="ORF">P3TCK_01370</name>
</gene>
<keyword evidence="1" id="KW-0812">Transmembrane</keyword>
<evidence type="ECO:0000313" key="3">
    <source>
        <dbReference type="Proteomes" id="UP000003789"/>
    </source>
</evidence>
<organism evidence="2 3">
    <name type="scientific">Photobacterium profundum 3TCK</name>
    <dbReference type="NCBI Taxonomy" id="314280"/>
    <lineage>
        <taxon>Bacteria</taxon>
        <taxon>Pseudomonadati</taxon>
        <taxon>Pseudomonadota</taxon>
        <taxon>Gammaproteobacteria</taxon>
        <taxon>Vibrionales</taxon>
        <taxon>Vibrionaceae</taxon>
        <taxon>Photobacterium</taxon>
    </lineage>
</organism>
<protein>
    <submittedName>
        <fullName evidence="2">Membrane protein</fullName>
    </submittedName>
</protein>
<dbReference type="GO" id="GO:0016020">
    <property type="term" value="C:membrane"/>
    <property type="evidence" value="ECO:0007669"/>
    <property type="project" value="InterPro"/>
</dbReference>
<dbReference type="NCBIfam" id="NF010182">
    <property type="entry name" value="PRK13661.1"/>
    <property type="match status" value="1"/>
</dbReference>
<feature type="transmembrane region" description="Helical" evidence="1">
    <location>
        <begin position="156"/>
        <end position="179"/>
    </location>
</feature>
<dbReference type="Gene3D" id="1.10.1760.20">
    <property type="match status" value="1"/>
</dbReference>
<comment type="caution">
    <text evidence="2">The sequence shown here is derived from an EMBL/GenBank/DDBJ whole genome shotgun (WGS) entry which is preliminary data.</text>
</comment>
<dbReference type="Pfam" id="PF07155">
    <property type="entry name" value="ECF-ribofla_trS"/>
    <property type="match status" value="1"/>
</dbReference>
<keyword evidence="1" id="KW-1133">Transmembrane helix</keyword>
<dbReference type="Proteomes" id="UP000003789">
    <property type="component" value="Unassembled WGS sequence"/>
</dbReference>